<reference evidence="1 2" key="1">
    <citation type="journal article" date="2024" name="Science">
        <title>Giant polyketide synthase enzymes in the biosynthesis of giant marine polyether toxins.</title>
        <authorList>
            <person name="Fallon T.R."/>
            <person name="Shende V.V."/>
            <person name="Wierzbicki I.H."/>
            <person name="Pendleton A.L."/>
            <person name="Watervoot N.F."/>
            <person name="Auber R.P."/>
            <person name="Gonzalez D.J."/>
            <person name="Wisecaver J.H."/>
            <person name="Moore B.S."/>
        </authorList>
    </citation>
    <scope>NUCLEOTIDE SEQUENCE [LARGE SCALE GENOMIC DNA]</scope>
    <source>
        <strain evidence="1 2">12B1</strain>
    </source>
</reference>
<evidence type="ECO:0000313" key="1">
    <source>
        <dbReference type="EMBL" id="KAL1508527.1"/>
    </source>
</evidence>
<protein>
    <submittedName>
        <fullName evidence="1">Uncharacterized protein</fullName>
    </submittedName>
</protein>
<proteinExistence type="predicted"/>
<comment type="caution">
    <text evidence="1">The sequence shown here is derived from an EMBL/GenBank/DDBJ whole genome shotgun (WGS) entry which is preliminary data.</text>
</comment>
<keyword evidence="2" id="KW-1185">Reference proteome</keyword>
<accession>A0AB34IZB9</accession>
<sequence length="226" mass="23925">MLAVLCLAAFSPPRRPGAPLRAPAALAQRRCDARTAPPSALQEDQACVLLPFPPFPGDPPVDFGGEMSLQEMEDSASSVSQVFLNPDGTVSFGATDGPPPVDTCGLWQCGAEEFQMTLQRRFAMDASILGDGPTYTVTRLYRGQVNKQAVAGLNVIEGRIDLYDAELAEDPALLSQSKKGRNVWSGEVLSGADSLSMSAPIGYFTIDKAAVELYDGGEAAEAVAKE</sequence>
<organism evidence="1 2">
    <name type="scientific">Prymnesium parvum</name>
    <name type="common">Toxic golden alga</name>
    <dbReference type="NCBI Taxonomy" id="97485"/>
    <lineage>
        <taxon>Eukaryota</taxon>
        <taxon>Haptista</taxon>
        <taxon>Haptophyta</taxon>
        <taxon>Prymnesiophyceae</taxon>
        <taxon>Prymnesiales</taxon>
        <taxon>Prymnesiaceae</taxon>
        <taxon>Prymnesium</taxon>
    </lineage>
</organism>
<evidence type="ECO:0000313" key="2">
    <source>
        <dbReference type="Proteomes" id="UP001515480"/>
    </source>
</evidence>
<name>A0AB34IZB9_PRYPA</name>
<dbReference type="AlphaFoldDB" id="A0AB34IZB9"/>
<dbReference type="Proteomes" id="UP001515480">
    <property type="component" value="Unassembled WGS sequence"/>
</dbReference>
<gene>
    <name evidence="1" type="ORF">AB1Y20_004627</name>
</gene>
<dbReference type="EMBL" id="JBGBPQ010000016">
    <property type="protein sequence ID" value="KAL1508527.1"/>
    <property type="molecule type" value="Genomic_DNA"/>
</dbReference>